<dbReference type="PRINTS" id="PR00598">
    <property type="entry name" value="HTHMARR"/>
</dbReference>
<dbReference type="PROSITE" id="PS50995">
    <property type="entry name" value="HTH_MARR_2"/>
    <property type="match status" value="1"/>
</dbReference>
<evidence type="ECO:0000259" key="1">
    <source>
        <dbReference type="PROSITE" id="PS50995"/>
    </source>
</evidence>
<dbReference type="InterPro" id="IPR039422">
    <property type="entry name" value="MarR/SlyA-like"/>
</dbReference>
<dbReference type="Proteomes" id="UP000245390">
    <property type="component" value="Unassembled WGS sequence"/>
</dbReference>
<organism evidence="2 3">
    <name type="scientific">Silicimonas algicola</name>
    <dbReference type="NCBI Taxonomy" id="1826607"/>
    <lineage>
        <taxon>Bacteria</taxon>
        <taxon>Pseudomonadati</taxon>
        <taxon>Pseudomonadota</taxon>
        <taxon>Alphaproteobacteria</taxon>
        <taxon>Rhodobacterales</taxon>
        <taxon>Paracoccaceae</taxon>
    </lineage>
</organism>
<dbReference type="Pfam" id="PF01047">
    <property type="entry name" value="MarR"/>
    <property type="match status" value="1"/>
</dbReference>
<sequence length="141" mass="15424">MSDDKASDYRLSDQVGFNLRRANQRHIAIFAAHVDGLTPTQFAALARLYEKGPLSQNLLGRLTAMDSATIKGVVERLRAKHLVTSGPDPDDLRLRRVELTDDGRAAFEAAQARALVAGQETLAPLDADEARAFEALLEKLV</sequence>
<dbReference type="KEGG" id="salo:EF888_04500"/>
<feature type="domain" description="HTH marR-type" evidence="1">
    <location>
        <begin position="12"/>
        <end position="141"/>
    </location>
</feature>
<dbReference type="InterPro" id="IPR036388">
    <property type="entry name" value="WH-like_DNA-bd_sf"/>
</dbReference>
<dbReference type="PANTHER" id="PTHR33164">
    <property type="entry name" value="TRANSCRIPTIONAL REGULATOR, MARR FAMILY"/>
    <property type="match status" value="1"/>
</dbReference>
<name>A0A316GFS3_9RHOB</name>
<dbReference type="InterPro" id="IPR000835">
    <property type="entry name" value="HTH_MarR-typ"/>
</dbReference>
<dbReference type="SMART" id="SM00347">
    <property type="entry name" value="HTH_MARR"/>
    <property type="match status" value="1"/>
</dbReference>
<reference evidence="2 3" key="1">
    <citation type="submission" date="2018-05" db="EMBL/GenBank/DDBJ databases">
        <title>Genomic Encyclopedia of Type Strains, Phase IV (KMG-IV): sequencing the most valuable type-strain genomes for metagenomic binning, comparative biology and taxonomic classification.</title>
        <authorList>
            <person name="Goeker M."/>
        </authorList>
    </citation>
    <scope>NUCLEOTIDE SEQUENCE [LARGE SCALE GENOMIC DNA]</scope>
    <source>
        <strain evidence="2 3">DSM 103371</strain>
    </source>
</reference>
<dbReference type="EMBL" id="QGGV01000001">
    <property type="protein sequence ID" value="PWK58796.1"/>
    <property type="molecule type" value="Genomic_DNA"/>
</dbReference>
<dbReference type="OrthoDB" id="9814496at2"/>
<dbReference type="AlphaFoldDB" id="A0A316GFS3"/>
<protein>
    <submittedName>
        <fullName evidence="2">MarR family transcriptional regulator</fullName>
    </submittedName>
</protein>
<dbReference type="Gene3D" id="1.10.10.10">
    <property type="entry name" value="Winged helix-like DNA-binding domain superfamily/Winged helix DNA-binding domain"/>
    <property type="match status" value="1"/>
</dbReference>
<gene>
    <name evidence="2" type="ORF">C8D95_101612</name>
</gene>
<keyword evidence="3" id="KW-1185">Reference proteome</keyword>
<comment type="caution">
    <text evidence="2">The sequence shown here is derived from an EMBL/GenBank/DDBJ whole genome shotgun (WGS) entry which is preliminary data.</text>
</comment>
<proteinExistence type="predicted"/>
<dbReference type="SUPFAM" id="SSF46785">
    <property type="entry name" value="Winged helix' DNA-binding domain"/>
    <property type="match status" value="1"/>
</dbReference>
<dbReference type="PANTHER" id="PTHR33164:SF95">
    <property type="entry name" value="TRANSCRIPTIONAL REGULATOR"/>
    <property type="match status" value="1"/>
</dbReference>
<evidence type="ECO:0000313" key="2">
    <source>
        <dbReference type="EMBL" id="PWK58796.1"/>
    </source>
</evidence>
<dbReference type="GO" id="GO:0003700">
    <property type="term" value="F:DNA-binding transcription factor activity"/>
    <property type="evidence" value="ECO:0007669"/>
    <property type="project" value="InterPro"/>
</dbReference>
<dbReference type="GO" id="GO:0006950">
    <property type="term" value="P:response to stress"/>
    <property type="evidence" value="ECO:0007669"/>
    <property type="project" value="TreeGrafter"/>
</dbReference>
<dbReference type="InterPro" id="IPR036390">
    <property type="entry name" value="WH_DNA-bd_sf"/>
</dbReference>
<evidence type="ECO:0000313" key="3">
    <source>
        <dbReference type="Proteomes" id="UP000245390"/>
    </source>
</evidence>
<accession>A0A316GFS3</accession>
<dbReference type="RefSeq" id="WP_109757642.1">
    <property type="nucleotide sequence ID" value="NZ_CP034588.1"/>
</dbReference>